<organism evidence="3 4">
    <name type="scientific">Stichopus japonicus</name>
    <name type="common">Sea cucumber</name>
    <dbReference type="NCBI Taxonomy" id="307972"/>
    <lineage>
        <taxon>Eukaryota</taxon>
        <taxon>Metazoa</taxon>
        <taxon>Echinodermata</taxon>
        <taxon>Eleutherozoa</taxon>
        <taxon>Echinozoa</taxon>
        <taxon>Holothuroidea</taxon>
        <taxon>Aspidochirotacea</taxon>
        <taxon>Aspidochirotida</taxon>
        <taxon>Stichopodidae</taxon>
        <taxon>Apostichopus</taxon>
    </lineage>
</organism>
<feature type="transmembrane region" description="Helical" evidence="2">
    <location>
        <begin position="72"/>
        <end position="91"/>
    </location>
</feature>
<dbReference type="SUPFAM" id="SSF103473">
    <property type="entry name" value="MFS general substrate transporter"/>
    <property type="match status" value="1"/>
</dbReference>
<feature type="transmembrane region" description="Helical" evidence="2">
    <location>
        <begin position="314"/>
        <end position="339"/>
    </location>
</feature>
<feature type="region of interest" description="Disordered" evidence="1">
    <location>
        <begin position="185"/>
        <end position="205"/>
    </location>
</feature>
<reference evidence="3 4" key="1">
    <citation type="journal article" date="2017" name="PLoS Biol.">
        <title>The sea cucumber genome provides insights into morphological evolution and visceral regeneration.</title>
        <authorList>
            <person name="Zhang X."/>
            <person name="Sun L."/>
            <person name="Yuan J."/>
            <person name="Sun Y."/>
            <person name="Gao Y."/>
            <person name="Zhang L."/>
            <person name="Li S."/>
            <person name="Dai H."/>
            <person name="Hamel J.F."/>
            <person name="Liu C."/>
            <person name="Yu Y."/>
            <person name="Liu S."/>
            <person name="Lin W."/>
            <person name="Guo K."/>
            <person name="Jin S."/>
            <person name="Xu P."/>
            <person name="Storey K.B."/>
            <person name="Huan P."/>
            <person name="Zhang T."/>
            <person name="Zhou Y."/>
            <person name="Zhang J."/>
            <person name="Lin C."/>
            <person name="Li X."/>
            <person name="Xing L."/>
            <person name="Huo D."/>
            <person name="Sun M."/>
            <person name="Wang L."/>
            <person name="Mercier A."/>
            <person name="Li F."/>
            <person name="Yang H."/>
            <person name="Xiang J."/>
        </authorList>
    </citation>
    <scope>NUCLEOTIDE SEQUENCE [LARGE SCALE GENOMIC DNA]</scope>
    <source>
        <strain evidence="3">Shaxun</strain>
        <tissue evidence="3">Muscle</tissue>
    </source>
</reference>
<keyword evidence="2" id="KW-1133">Transmembrane helix</keyword>
<dbReference type="Proteomes" id="UP000230750">
    <property type="component" value="Unassembled WGS sequence"/>
</dbReference>
<proteinExistence type="predicted"/>
<sequence>MEKWILVGTIFIRKLLFSGTVKANGVILADIVNQLHTTNSLVAWAFSLQNGIAFLISPFILFLLNYFSERKLCIIGGLLSGLGYIYCGLMMTSVYQLFVGLSVSGLGFVAFAMPSFVALQYHFQPTDLPLIISTAGTFDYIGVAILPPILQLFRSEYGMKDSMILLGALVLNVMACGAASRRPRKSSKQTIGVETPNQDEQTSARDTNGIKNQLLNLPTLFQHNNLGILLIAEFVAYYVFASWAIFLVSLGRTLGLTDEESVFLSTAGGLGGFIGRCLAVVLFKVKRINAFTSILIPCIITGSVFITAVMTTNFYIIIVLIFISGITQGLNSSSVFSLMPGMVCPYHYRQVLVFECLSCGLGIQFSGFISGMIQDVTGSTIYVYLFNAMLSFAMVPLSIWWACDPEPNLKCDMS</sequence>
<feature type="transmembrane region" description="Helical" evidence="2">
    <location>
        <begin position="262"/>
        <end position="283"/>
    </location>
</feature>
<feature type="transmembrane region" description="Helical" evidence="2">
    <location>
        <begin position="381"/>
        <end position="403"/>
    </location>
</feature>
<dbReference type="AlphaFoldDB" id="A0A2G8JNS6"/>
<dbReference type="PANTHER" id="PTHR11360:SF303">
    <property type="entry name" value="MAJOR FACILITATOR SUPERFAMILY (MFS) PROFILE DOMAIN-CONTAINING PROTEIN"/>
    <property type="match status" value="1"/>
</dbReference>
<keyword evidence="4" id="KW-1185">Reference proteome</keyword>
<keyword evidence="2" id="KW-0472">Membrane</keyword>
<dbReference type="PANTHER" id="PTHR11360">
    <property type="entry name" value="MONOCARBOXYLATE TRANSPORTER"/>
    <property type="match status" value="1"/>
</dbReference>
<protein>
    <submittedName>
        <fullName evidence="3">Putative monocarboxylate transporter 13 isoform X1</fullName>
    </submittedName>
</protein>
<feature type="transmembrane region" description="Helical" evidence="2">
    <location>
        <begin position="97"/>
        <end position="118"/>
    </location>
</feature>
<feature type="compositionally biased region" description="Polar residues" evidence="1">
    <location>
        <begin position="188"/>
        <end position="205"/>
    </location>
</feature>
<feature type="transmembrane region" description="Helical" evidence="2">
    <location>
        <begin position="130"/>
        <end position="150"/>
    </location>
</feature>
<feature type="transmembrane region" description="Helical" evidence="2">
    <location>
        <begin position="226"/>
        <end position="250"/>
    </location>
</feature>
<dbReference type="OrthoDB" id="10060767at2759"/>
<evidence type="ECO:0000256" key="2">
    <source>
        <dbReference type="SAM" id="Phobius"/>
    </source>
</evidence>
<dbReference type="InterPro" id="IPR050327">
    <property type="entry name" value="Proton-linked_MCT"/>
</dbReference>
<dbReference type="Gene3D" id="1.20.1250.20">
    <property type="entry name" value="MFS general substrate transporter like domains"/>
    <property type="match status" value="2"/>
</dbReference>
<dbReference type="InterPro" id="IPR036259">
    <property type="entry name" value="MFS_trans_sf"/>
</dbReference>
<dbReference type="InterPro" id="IPR011701">
    <property type="entry name" value="MFS"/>
</dbReference>
<dbReference type="GO" id="GO:0008028">
    <property type="term" value="F:monocarboxylic acid transmembrane transporter activity"/>
    <property type="evidence" value="ECO:0007669"/>
    <property type="project" value="TreeGrafter"/>
</dbReference>
<evidence type="ECO:0000256" key="1">
    <source>
        <dbReference type="SAM" id="MobiDB-lite"/>
    </source>
</evidence>
<accession>A0A2G8JNS6</accession>
<name>A0A2G8JNS6_STIJA</name>
<gene>
    <name evidence="3" type="ORF">BSL78_25794</name>
</gene>
<evidence type="ECO:0000313" key="3">
    <source>
        <dbReference type="EMBL" id="PIK37368.1"/>
    </source>
</evidence>
<feature type="transmembrane region" description="Helical" evidence="2">
    <location>
        <begin position="351"/>
        <end position="369"/>
    </location>
</feature>
<feature type="transmembrane region" description="Helical" evidence="2">
    <location>
        <begin position="41"/>
        <end position="65"/>
    </location>
</feature>
<feature type="transmembrane region" description="Helical" evidence="2">
    <location>
        <begin position="162"/>
        <end position="180"/>
    </location>
</feature>
<dbReference type="Pfam" id="PF07690">
    <property type="entry name" value="MFS_1"/>
    <property type="match status" value="1"/>
</dbReference>
<evidence type="ECO:0000313" key="4">
    <source>
        <dbReference type="Proteomes" id="UP000230750"/>
    </source>
</evidence>
<feature type="transmembrane region" description="Helical" evidence="2">
    <location>
        <begin position="290"/>
        <end position="308"/>
    </location>
</feature>
<keyword evidence="2" id="KW-0812">Transmembrane</keyword>
<dbReference type="EMBL" id="MRZV01001513">
    <property type="protein sequence ID" value="PIK37368.1"/>
    <property type="molecule type" value="Genomic_DNA"/>
</dbReference>
<comment type="caution">
    <text evidence="3">The sequence shown here is derived from an EMBL/GenBank/DDBJ whole genome shotgun (WGS) entry which is preliminary data.</text>
</comment>